<dbReference type="AlphaFoldDB" id="A0AAD4LXA6"/>
<sequence>MWPPNEEHSHHAHCFQLPGSVVRQQTYPAADVRVEKLHPHPHNGLLLGSATLNQRSPVMTRCFLARELCSSCGLPYYISLDVPISGQKSCNPTIWRFLQIPQWLTATSFVNSLAFVPSFWVCPMGSKSASFAENIMNHLLLLWKKQINNGHKKSGEPHFGV</sequence>
<gene>
    <name evidence="1" type="ORF">B0F90DRAFT_1342201</name>
</gene>
<accession>A0AAD4LXA6</accession>
<name>A0AAD4LXA6_9AGAM</name>
<keyword evidence="2" id="KW-1185">Reference proteome</keyword>
<evidence type="ECO:0000313" key="2">
    <source>
        <dbReference type="Proteomes" id="UP001203297"/>
    </source>
</evidence>
<organism evidence="1 2">
    <name type="scientific">Multifurca ochricompacta</name>
    <dbReference type="NCBI Taxonomy" id="376703"/>
    <lineage>
        <taxon>Eukaryota</taxon>
        <taxon>Fungi</taxon>
        <taxon>Dikarya</taxon>
        <taxon>Basidiomycota</taxon>
        <taxon>Agaricomycotina</taxon>
        <taxon>Agaricomycetes</taxon>
        <taxon>Russulales</taxon>
        <taxon>Russulaceae</taxon>
        <taxon>Multifurca</taxon>
    </lineage>
</organism>
<protein>
    <submittedName>
        <fullName evidence="1">Uncharacterized protein</fullName>
    </submittedName>
</protein>
<dbReference type="Proteomes" id="UP001203297">
    <property type="component" value="Unassembled WGS sequence"/>
</dbReference>
<evidence type="ECO:0000313" key="1">
    <source>
        <dbReference type="EMBL" id="KAI0294087.1"/>
    </source>
</evidence>
<reference evidence="1" key="1">
    <citation type="journal article" date="2022" name="New Phytol.">
        <title>Evolutionary transition to the ectomycorrhizal habit in the genomes of a hyperdiverse lineage of mushroom-forming fungi.</title>
        <authorList>
            <person name="Looney B."/>
            <person name="Miyauchi S."/>
            <person name="Morin E."/>
            <person name="Drula E."/>
            <person name="Courty P.E."/>
            <person name="Kohler A."/>
            <person name="Kuo A."/>
            <person name="LaButti K."/>
            <person name="Pangilinan J."/>
            <person name="Lipzen A."/>
            <person name="Riley R."/>
            <person name="Andreopoulos W."/>
            <person name="He G."/>
            <person name="Johnson J."/>
            <person name="Nolan M."/>
            <person name="Tritt A."/>
            <person name="Barry K.W."/>
            <person name="Grigoriev I.V."/>
            <person name="Nagy L.G."/>
            <person name="Hibbett D."/>
            <person name="Henrissat B."/>
            <person name="Matheny P.B."/>
            <person name="Labbe J."/>
            <person name="Martin F.M."/>
        </authorList>
    </citation>
    <scope>NUCLEOTIDE SEQUENCE</scope>
    <source>
        <strain evidence="1">BPL690</strain>
    </source>
</reference>
<comment type="caution">
    <text evidence="1">The sequence shown here is derived from an EMBL/GenBank/DDBJ whole genome shotgun (WGS) entry which is preliminary data.</text>
</comment>
<dbReference type="EMBL" id="WTXG01000081">
    <property type="protein sequence ID" value="KAI0294087.1"/>
    <property type="molecule type" value="Genomic_DNA"/>
</dbReference>
<proteinExistence type="predicted"/>